<dbReference type="InterPro" id="IPR008979">
    <property type="entry name" value="Galactose-bd-like_sf"/>
</dbReference>
<evidence type="ECO:0000313" key="3">
    <source>
        <dbReference type="EMBL" id="MBM7573046.1"/>
    </source>
</evidence>
<dbReference type="Proteomes" id="UP001296943">
    <property type="component" value="Unassembled WGS sequence"/>
</dbReference>
<keyword evidence="4" id="KW-1185">Reference proteome</keyword>
<dbReference type="SUPFAM" id="SSF49785">
    <property type="entry name" value="Galactose-binding domain-like"/>
    <property type="match status" value="1"/>
</dbReference>
<comment type="caution">
    <text evidence="3">The sequence shown here is derived from an EMBL/GenBank/DDBJ whole genome shotgun (WGS) entry which is preliminary data.</text>
</comment>
<feature type="domain" description="Xaa-Pro dipeptidyl-peptidase C-terminal" evidence="2">
    <location>
        <begin position="316"/>
        <end position="569"/>
    </location>
</feature>
<gene>
    <name evidence="3" type="ORF">JOC48_003594</name>
</gene>
<keyword evidence="1 3" id="KW-0378">Hydrolase</keyword>
<dbReference type="Gene3D" id="3.40.50.1820">
    <property type="entry name" value="alpha/beta hydrolase"/>
    <property type="match status" value="1"/>
</dbReference>
<dbReference type="EMBL" id="JAFBDR010000025">
    <property type="protein sequence ID" value="MBM7573046.1"/>
    <property type="molecule type" value="Genomic_DNA"/>
</dbReference>
<dbReference type="InterPro" id="IPR029058">
    <property type="entry name" value="AB_hydrolase_fold"/>
</dbReference>
<dbReference type="Pfam" id="PF02129">
    <property type="entry name" value="Peptidase_S15"/>
    <property type="match status" value="1"/>
</dbReference>
<dbReference type="GO" id="GO:0016787">
    <property type="term" value="F:hydrolase activity"/>
    <property type="evidence" value="ECO:0007669"/>
    <property type="project" value="UniProtKB-KW"/>
</dbReference>
<dbReference type="SUPFAM" id="SSF53474">
    <property type="entry name" value="alpha/beta-Hydrolases"/>
    <property type="match status" value="1"/>
</dbReference>
<protein>
    <submittedName>
        <fullName evidence="3">CocE/NonD family hydrolase</fullName>
    </submittedName>
</protein>
<sequence>MDELQKRQKETLEIIRRELPSPPYGFNKKIDYMVQMRDGIKLATHVYLPEGEGPWPTILMRNPYPHMNYFFGGILELFSSNGYAGVLQNCRGTSDSEGDWEPYLHERNDGIDMLEWLRSQEFVNGKIGLYGHSYGAFVHLIIANQLPLEVKTLVLSQFGSDRHRSVYMNGMFRHDIYTAWGIQNSGFDISGQGDIYQQAINTRPHINMDLELFGEKMNWYRDWLTNVSRVSAPWSDGIWAEMKNIPSQINRPVFLIGGWHDHHLDGMDQIYRNLPNETKEKSKFVVGPWAHSLAPIGDLEYPNNNILGTSTIKGILNWFEYQLKGVDVRESVGTVNTYVIRDNKWHTWKQWPPETEKFRFYLQKSEDCAYNGGILSQHPLNKGQIISYRYDPENPLPTNGGSALLAWMNPDFKAPQPGSVLQEKPGLRDDVVTFISNIMQEDMMISGNIKVHLAVSTDVEDTAFTVRIDELFESGESYNIADGITSLSYRNQAISKKAYSPNEVVEIEIELWAITWCVKKGSRIRLDISSSNFPAYHLHSNFEGSWAEQAETRVATQNIHVGNTVSYVDLPISN</sequence>
<dbReference type="Pfam" id="PF08530">
    <property type="entry name" value="PepX_C"/>
    <property type="match status" value="1"/>
</dbReference>
<reference evidence="3 4" key="1">
    <citation type="submission" date="2021-01" db="EMBL/GenBank/DDBJ databases">
        <title>Genomic Encyclopedia of Type Strains, Phase IV (KMG-IV): sequencing the most valuable type-strain genomes for metagenomic binning, comparative biology and taxonomic classification.</title>
        <authorList>
            <person name="Goeker M."/>
        </authorList>
    </citation>
    <scope>NUCLEOTIDE SEQUENCE [LARGE SCALE GENOMIC DNA]</scope>
    <source>
        <strain evidence="3 4">DSM 23711</strain>
    </source>
</reference>
<proteinExistence type="predicted"/>
<dbReference type="NCBIfam" id="TIGR00976">
    <property type="entry name" value="CocE_NonD"/>
    <property type="match status" value="1"/>
</dbReference>
<dbReference type="InterPro" id="IPR000383">
    <property type="entry name" value="Xaa-Pro-like_dom"/>
</dbReference>
<dbReference type="SMART" id="SM00939">
    <property type="entry name" value="PepX_C"/>
    <property type="match status" value="1"/>
</dbReference>
<dbReference type="InterPro" id="IPR013736">
    <property type="entry name" value="Xaa-Pro_dipept_C"/>
</dbReference>
<dbReference type="Gene3D" id="1.10.3020.10">
    <property type="entry name" value="alpha-amino acid ester hydrolase ( Helical cap domain)"/>
    <property type="match status" value="1"/>
</dbReference>
<dbReference type="InterPro" id="IPR005674">
    <property type="entry name" value="CocE/Ser_esterase"/>
</dbReference>
<evidence type="ECO:0000313" key="4">
    <source>
        <dbReference type="Proteomes" id="UP001296943"/>
    </source>
</evidence>
<evidence type="ECO:0000256" key="1">
    <source>
        <dbReference type="ARBA" id="ARBA00022801"/>
    </source>
</evidence>
<dbReference type="Gene3D" id="2.60.120.260">
    <property type="entry name" value="Galactose-binding domain-like"/>
    <property type="match status" value="1"/>
</dbReference>
<name>A0ABS2N4L1_9BACI</name>
<accession>A0ABS2N4L1</accession>
<evidence type="ECO:0000259" key="2">
    <source>
        <dbReference type="SMART" id="SM00939"/>
    </source>
</evidence>
<organism evidence="3 4">
    <name type="scientific">Aquibacillus albus</name>
    <dbReference type="NCBI Taxonomy" id="1168171"/>
    <lineage>
        <taxon>Bacteria</taxon>
        <taxon>Bacillati</taxon>
        <taxon>Bacillota</taxon>
        <taxon>Bacilli</taxon>
        <taxon>Bacillales</taxon>
        <taxon>Bacillaceae</taxon>
        <taxon>Aquibacillus</taxon>
    </lineage>
</organism>